<keyword evidence="8" id="KW-1185">Reference proteome</keyword>
<dbReference type="AlphaFoldDB" id="B2A465"/>
<dbReference type="GO" id="GO:0005694">
    <property type="term" value="C:chromosome"/>
    <property type="evidence" value="ECO:0007669"/>
    <property type="project" value="TreeGrafter"/>
</dbReference>
<reference evidence="7 8" key="1">
    <citation type="submission" date="2008-04" db="EMBL/GenBank/DDBJ databases">
        <title>Complete sequence of chromosome of Natranaerobius thermophilus JW/NM-WN-LF.</title>
        <authorList>
            <consortium name="US DOE Joint Genome Institute"/>
            <person name="Copeland A."/>
            <person name="Lucas S."/>
            <person name="Lapidus A."/>
            <person name="Glavina del Rio T."/>
            <person name="Dalin E."/>
            <person name="Tice H."/>
            <person name="Bruce D."/>
            <person name="Goodwin L."/>
            <person name="Pitluck S."/>
            <person name="Chertkov O."/>
            <person name="Brettin T."/>
            <person name="Detter J.C."/>
            <person name="Han C."/>
            <person name="Kuske C.R."/>
            <person name="Schmutz J."/>
            <person name="Larimer F."/>
            <person name="Land M."/>
            <person name="Hauser L."/>
            <person name="Kyrpides N."/>
            <person name="Lykidis A."/>
            <person name="Mesbah N.M."/>
            <person name="Wiegel J."/>
        </authorList>
    </citation>
    <scope>NUCLEOTIDE SEQUENCE [LARGE SCALE GENOMIC DNA]</scope>
    <source>
        <strain evidence="8">ATCC BAA-1301 / DSM 18059 / JW/NM-WN-LF</strain>
    </source>
</reference>
<evidence type="ECO:0000259" key="6">
    <source>
        <dbReference type="PROSITE" id="PS50943"/>
    </source>
</evidence>
<feature type="compositionally biased region" description="Basic and acidic residues" evidence="5">
    <location>
        <begin position="16"/>
        <end position="32"/>
    </location>
</feature>
<comment type="similarity">
    <text evidence="2">Belongs to the ParB family.</text>
</comment>
<evidence type="ECO:0000256" key="4">
    <source>
        <dbReference type="ARBA" id="ARBA00023125"/>
    </source>
</evidence>
<gene>
    <name evidence="7" type="ordered locus">Nther_2925</name>
</gene>
<dbReference type="InterPro" id="IPR004437">
    <property type="entry name" value="ParB/RepB/Spo0J"/>
</dbReference>
<dbReference type="SMART" id="SM00470">
    <property type="entry name" value="ParB"/>
    <property type="match status" value="1"/>
</dbReference>
<evidence type="ECO:0000313" key="7">
    <source>
        <dbReference type="EMBL" id="ACB86471.1"/>
    </source>
</evidence>
<dbReference type="RefSeq" id="WP_012449303.1">
    <property type="nucleotide sequence ID" value="NC_010718.1"/>
</dbReference>
<dbReference type="SUPFAM" id="SSF110849">
    <property type="entry name" value="ParB/Sulfiredoxin"/>
    <property type="match status" value="1"/>
</dbReference>
<dbReference type="CDD" id="cd00093">
    <property type="entry name" value="HTH_XRE"/>
    <property type="match status" value="1"/>
</dbReference>
<proteinExistence type="inferred from homology"/>
<dbReference type="InterPro" id="IPR050336">
    <property type="entry name" value="Chromosome_partition/occlusion"/>
</dbReference>
<dbReference type="FunCoup" id="B2A465">
    <property type="interactions" value="305"/>
</dbReference>
<dbReference type="HOGENOM" id="CLU_023853_0_0_9"/>
<dbReference type="KEGG" id="nth:Nther_2925"/>
<dbReference type="Gene3D" id="3.90.1530.30">
    <property type="match status" value="1"/>
</dbReference>
<evidence type="ECO:0000256" key="3">
    <source>
        <dbReference type="ARBA" id="ARBA00022829"/>
    </source>
</evidence>
<dbReference type="CDD" id="cd16393">
    <property type="entry name" value="SPO0J_N"/>
    <property type="match status" value="1"/>
</dbReference>
<reference evidence="7 8" key="2">
    <citation type="journal article" date="2011" name="J. Bacteriol.">
        <title>Complete genome sequence of the anaerobic, halophilic alkalithermophile Natranaerobius thermophilus JW/NM-WN-LF.</title>
        <authorList>
            <person name="Zhao B."/>
            <person name="Mesbah N.M."/>
            <person name="Dalin E."/>
            <person name="Goodwin L."/>
            <person name="Nolan M."/>
            <person name="Pitluck S."/>
            <person name="Chertkov O."/>
            <person name="Brettin T.S."/>
            <person name="Han J."/>
            <person name="Larimer F.W."/>
            <person name="Land M.L."/>
            <person name="Hauser L."/>
            <person name="Kyrpides N."/>
            <person name="Wiegel J."/>
        </authorList>
    </citation>
    <scope>NUCLEOTIDE SEQUENCE [LARGE SCALE GENOMIC DNA]</scope>
    <source>
        <strain evidence="8">ATCC BAA-1301 / DSM 18059 / JW/NM-WN-LF</strain>
    </source>
</reference>
<keyword evidence="3" id="KW-0159">Chromosome partition</keyword>
<name>B2A465_NATTJ</name>
<evidence type="ECO:0000256" key="5">
    <source>
        <dbReference type="SAM" id="MobiDB-lite"/>
    </source>
</evidence>
<keyword evidence="4" id="KW-0238">DNA-binding</keyword>
<dbReference type="eggNOG" id="COG1475">
    <property type="taxonomic scope" value="Bacteria"/>
</dbReference>
<organism evidence="7 8">
    <name type="scientific">Natranaerobius thermophilus (strain ATCC BAA-1301 / DSM 18059 / JW/NM-WN-LF)</name>
    <dbReference type="NCBI Taxonomy" id="457570"/>
    <lineage>
        <taxon>Bacteria</taxon>
        <taxon>Bacillati</taxon>
        <taxon>Bacillota</taxon>
        <taxon>Clostridia</taxon>
        <taxon>Natranaerobiales</taxon>
        <taxon>Natranaerobiaceae</taxon>
        <taxon>Natranaerobius</taxon>
    </lineage>
</organism>
<dbReference type="InterPro" id="IPR057240">
    <property type="entry name" value="ParB_dimer_C"/>
</dbReference>
<dbReference type="InterPro" id="IPR003115">
    <property type="entry name" value="ParB_N"/>
</dbReference>
<dbReference type="FunFam" id="3.90.1530.30:FF:000001">
    <property type="entry name" value="Chromosome partitioning protein ParB"/>
    <property type="match status" value="1"/>
</dbReference>
<feature type="region of interest" description="Disordered" evidence="5">
    <location>
        <begin position="1"/>
        <end position="47"/>
    </location>
</feature>
<dbReference type="InterPro" id="IPR001387">
    <property type="entry name" value="Cro/C1-type_HTH"/>
</dbReference>
<dbReference type="PANTHER" id="PTHR33375:SF1">
    <property type="entry name" value="CHROMOSOME-PARTITIONING PROTEIN PARB-RELATED"/>
    <property type="match status" value="1"/>
</dbReference>
<evidence type="ECO:0000256" key="2">
    <source>
        <dbReference type="ARBA" id="ARBA00006295"/>
    </source>
</evidence>
<dbReference type="STRING" id="457570.Nther_2925"/>
<dbReference type="PANTHER" id="PTHR33375">
    <property type="entry name" value="CHROMOSOME-PARTITIONING PROTEIN PARB-RELATED"/>
    <property type="match status" value="1"/>
</dbReference>
<dbReference type="Pfam" id="PF23552">
    <property type="entry name" value="ParB_C"/>
    <property type="match status" value="1"/>
</dbReference>
<dbReference type="NCBIfam" id="TIGR00180">
    <property type="entry name" value="parB_part"/>
    <property type="match status" value="1"/>
</dbReference>
<dbReference type="GO" id="GO:0045881">
    <property type="term" value="P:positive regulation of sporulation resulting in formation of a cellular spore"/>
    <property type="evidence" value="ECO:0007669"/>
    <property type="project" value="TreeGrafter"/>
</dbReference>
<evidence type="ECO:0000256" key="1">
    <source>
        <dbReference type="ARBA" id="ARBA00004453"/>
    </source>
</evidence>
<feature type="domain" description="HTH cro/C1-type" evidence="6">
    <location>
        <begin position="133"/>
        <end position="163"/>
    </location>
</feature>
<dbReference type="GO" id="GO:0007059">
    <property type="term" value="P:chromosome segregation"/>
    <property type="evidence" value="ECO:0007669"/>
    <property type="project" value="UniProtKB-KW"/>
</dbReference>
<dbReference type="Pfam" id="PF17762">
    <property type="entry name" value="HTH_ParB"/>
    <property type="match status" value="1"/>
</dbReference>
<dbReference type="GO" id="GO:0009295">
    <property type="term" value="C:nucleoid"/>
    <property type="evidence" value="ECO:0007669"/>
    <property type="project" value="UniProtKB-SubCell"/>
</dbReference>
<dbReference type="GO" id="GO:0003677">
    <property type="term" value="F:DNA binding"/>
    <property type="evidence" value="ECO:0007669"/>
    <property type="project" value="UniProtKB-KW"/>
</dbReference>
<dbReference type="InterPro" id="IPR041468">
    <property type="entry name" value="HTH_ParB/Spo0J"/>
</dbReference>
<dbReference type="InParanoid" id="B2A465"/>
<evidence type="ECO:0000313" key="8">
    <source>
        <dbReference type="Proteomes" id="UP000001683"/>
    </source>
</evidence>
<sequence>MSKKRLGKGLDALIPELKEEPTKEQSEQREELPIEQLEPNPHQPRKEFSDEALEELANSIKAHGVIQPIIVVPQGNKYVIVAGERRYRAAKQADLATIPAIIKDFSETQMMQIALLENIQREDLNPIDKGEALKKLIDEHGLTQNQLSKELGIGRSSLANILRILQLEPKVSNMVRKGVLTEGHARALLSLKGDEQIQLAEEISQKGFSVRETEKKVKDLLKKDKEKPKRDSSKDPFINDIEEKLAQRLGTKVQINKGKKKGKIEIEFISNDDLEKLIELLSK</sequence>
<comment type="subcellular location">
    <subcellularLocation>
        <location evidence="1">Cytoplasm</location>
        <location evidence="1">Nucleoid</location>
    </subcellularLocation>
</comment>
<accession>B2A465</accession>
<dbReference type="Proteomes" id="UP000001683">
    <property type="component" value="Chromosome"/>
</dbReference>
<dbReference type="PROSITE" id="PS50943">
    <property type="entry name" value="HTH_CROC1"/>
    <property type="match status" value="1"/>
</dbReference>
<protein>
    <submittedName>
        <fullName evidence="7">ParB-like partition protein</fullName>
    </submittedName>
</protein>
<dbReference type="InterPro" id="IPR036086">
    <property type="entry name" value="ParB/Sulfiredoxin_sf"/>
</dbReference>
<dbReference type="EMBL" id="CP001034">
    <property type="protein sequence ID" value="ACB86471.1"/>
    <property type="molecule type" value="Genomic_DNA"/>
</dbReference>
<dbReference type="FunFam" id="1.10.10.2830:FF:000001">
    <property type="entry name" value="Chromosome partitioning protein ParB"/>
    <property type="match status" value="1"/>
</dbReference>
<dbReference type="Gene3D" id="1.10.10.2830">
    <property type="match status" value="1"/>
</dbReference>
<dbReference type="Pfam" id="PF02195">
    <property type="entry name" value="ParB_N"/>
    <property type="match status" value="1"/>
</dbReference>